<dbReference type="STRING" id="1121130.GCA_000519105_02762"/>
<dbReference type="GO" id="GO:0003677">
    <property type="term" value="F:DNA binding"/>
    <property type="evidence" value="ECO:0007669"/>
    <property type="project" value="InterPro"/>
</dbReference>
<dbReference type="SUPFAM" id="SSF88659">
    <property type="entry name" value="Sigma3 and sigma4 domains of RNA polymerase sigma factors"/>
    <property type="match status" value="1"/>
</dbReference>
<dbReference type="Proteomes" id="UP000286063">
    <property type="component" value="Unassembled WGS sequence"/>
</dbReference>
<sequence length="185" mass="21551">MSIDFDSLLEGVNKKDMRAWEDLYAGYYAVLCSYVNNILRDRDQAQDIVQDVLVAVWKSSKQFGDMKELTSYLYRSCYNNALIYKRNVQIRKGIEQKIILEAEVEFSDEIFAITVRDELLRQLYCYIKELPDGAREIMELSVLGLSGPEIAEKLGITIHTVKTQKNRSFKYLREKLKDSVLLFLI</sequence>
<dbReference type="InterPro" id="IPR036388">
    <property type="entry name" value="WH-like_DNA-bd_sf"/>
</dbReference>
<evidence type="ECO:0000256" key="3">
    <source>
        <dbReference type="ARBA" id="ARBA00023082"/>
    </source>
</evidence>
<dbReference type="PANTHER" id="PTHR43133:SF46">
    <property type="entry name" value="RNA POLYMERASE SIGMA-70 FACTOR ECF SUBFAMILY"/>
    <property type="match status" value="1"/>
</dbReference>
<dbReference type="NCBIfam" id="TIGR02937">
    <property type="entry name" value="sigma70-ECF"/>
    <property type="match status" value="1"/>
</dbReference>
<dbReference type="Proteomes" id="UP000286038">
    <property type="component" value="Unassembled WGS sequence"/>
</dbReference>
<reference evidence="7 14" key="2">
    <citation type="submission" date="2021-02" db="EMBL/GenBank/DDBJ databases">
        <title>FDA dAtabase for Regulatory Grade micrObial Sequences (FDA-ARGOS): Supporting development and validation of Infectious Disease Dx tests.</title>
        <authorList>
            <person name="Carlson P."/>
            <person name="Fischbach M."/>
            <person name="Hastie J."/>
            <person name="Bilen M."/>
            <person name="Cheng A."/>
            <person name="Tallon L."/>
            <person name="Sadzewicz L."/>
            <person name="Zhao X."/>
            <person name="Boylan J."/>
            <person name="Ott S."/>
            <person name="Bowen H."/>
            <person name="Vavikolanu K."/>
            <person name="Mehta A."/>
            <person name="Aluvathingal J."/>
            <person name="Nadendla S."/>
            <person name="Yan Y."/>
            <person name="Sichtig H."/>
        </authorList>
    </citation>
    <scope>NUCLEOTIDE SEQUENCE [LARGE SCALE GENOMIC DNA]</scope>
    <source>
        <strain evidence="7 14">FDAARGOS_1229</strain>
    </source>
</reference>
<dbReference type="PANTHER" id="PTHR43133">
    <property type="entry name" value="RNA POLYMERASE ECF-TYPE SIGMA FACTO"/>
    <property type="match status" value="1"/>
</dbReference>
<dbReference type="EMBL" id="QSCR01000023">
    <property type="protein sequence ID" value="RGY15664.1"/>
    <property type="molecule type" value="Genomic_DNA"/>
</dbReference>
<dbReference type="SUPFAM" id="SSF88946">
    <property type="entry name" value="Sigma2 domain of RNA polymerase sigma factors"/>
    <property type="match status" value="1"/>
</dbReference>
<evidence type="ECO:0000313" key="7">
    <source>
        <dbReference type="EMBL" id="QRO49354.1"/>
    </source>
</evidence>
<dbReference type="GO" id="GO:0006352">
    <property type="term" value="P:DNA-templated transcription initiation"/>
    <property type="evidence" value="ECO:0007669"/>
    <property type="project" value="InterPro"/>
</dbReference>
<dbReference type="Proteomes" id="UP000654720">
    <property type="component" value="Chromosome"/>
</dbReference>
<reference evidence="11 12" key="1">
    <citation type="submission" date="2018-08" db="EMBL/GenBank/DDBJ databases">
        <title>A genome reference for cultivated species of the human gut microbiota.</title>
        <authorList>
            <person name="Zou Y."/>
            <person name="Xue W."/>
            <person name="Luo G."/>
        </authorList>
    </citation>
    <scope>NUCLEOTIDE SEQUENCE [LARGE SCALE GENOMIC DNA]</scope>
    <source>
        <strain evidence="8 11">AF14-49</strain>
        <strain evidence="10 12">AF34-33</strain>
        <strain evidence="9 13">OF02-7</strain>
    </source>
</reference>
<dbReference type="InterPro" id="IPR013249">
    <property type="entry name" value="RNA_pol_sigma70_r4_t2"/>
</dbReference>
<dbReference type="EMBL" id="CP069450">
    <property type="protein sequence ID" value="QRO49354.1"/>
    <property type="molecule type" value="Genomic_DNA"/>
</dbReference>
<evidence type="ECO:0000313" key="11">
    <source>
        <dbReference type="Proteomes" id="UP000283589"/>
    </source>
</evidence>
<dbReference type="EMBL" id="QRPV01000015">
    <property type="protein sequence ID" value="RHM42009.1"/>
    <property type="molecule type" value="Genomic_DNA"/>
</dbReference>
<accession>A0A413IM44</accession>
<keyword evidence="14" id="KW-1185">Reference proteome</keyword>
<evidence type="ECO:0000313" key="8">
    <source>
        <dbReference type="EMBL" id="RGV32093.1"/>
    </source>
</evidence>
<keyword evidence="3" id="KW-0731">Sigma factor</keyword>
<evidence type="ECO:0000256" key="4">
    <source>
        <dbReference type="ARBA" id="ARBA00023163"/>
    </source>
</evidence>
<dbReference type="Pfam" id="PF04542">
    <property type="entry name" value="Sigma70_r2"/>
    <property type="match status" value="1"/>
</dbReference>
<feature type="domain" description="RNA polymerase sigma factor 70 region 4 type 2" evidence="6">
    <location>
        <begin position="121"/>
        <end position="170"/>
    </location>
</feature>
<protein>
    <submittedName>
        <fullName evidence="9">Sigma-70 family RNA polymerase sigma factor</fullName>
    </submittedName>
</protein>
<dbReference type="Proteomes" id="UP000283589">
    <property type="component" value="Unassembled WGS sequence"/>
</dbReference>
<evidence type="ECO:0000259" key="5">
    <source>
        <dbReference type="Pfam" id="PF04542"/>
    </source>
</evidence>
<evidence type="ECO:0000313" key="12">
    <source>
        <dbReference type="Proteomes" id="UP000286038"/>
    </source>
</evidence>
<proteinExistence type="inferred from homology"/>
<feature type="domain" description="RNA polymerase sigma-70 region 2" evidence="5">
    <location>
        <begin position="23"/>
        <end position="86"/>
    </location>
</feature>
<gene>
    <name evidence="8" type="ORF">DWW18_15315</name>
    <name evidence="10" type="ORF">DWZ68_12190</name>
    <name evidence="9" type="ORF">DXA50_12545</name>
    <name evidence="7" type="ORF">I6J59_15765</name>
</gene>
<dbReference type="RefSeq" id="WP_027201386.1">
    <property type="nucleotide sequence ID" value="NZ_CABJDM010000015.1"/>
</dbReference>
<dbReference type="InterPro" id="IPR007627">
    <property type="entry name" value="RNA_pol_sigma70_r2"/>
</dbReference>
<dbReference type="InterPro" id="IPR039425">
    <property type="entry name" value="RNA_pol_sigma-70-like"/>
</dbReference>
<dbReference type="Pfam" id="PF08281">
    <property type="entry name" value="Sigma70_r4_2"/>
    <property type="match status" value="1"/>
</dbReference>
<dbReference type="InterPro" id="IPR013324">
    <property type="entry name" value="RNA_pol_sigma_r3/r4-like"/>
</dbReference>
<evidence type="ECO:0000313" key="9">
    <source>
        <dbReference type="EMBL" id="RGY15664.1"/>
    </source>
</evidence>
<evidence type="ECO:0000313" key="10">
    <source>
        <dbReference type="EMBL" id="RHM42009.1"/>
    </source>
</evidence>
<evidence type="ECO:0000256" key="2">
    <source>
        <dbReference type="ARBA" id="ARBA00023015"/>
    </source>
</evidence>
<dbReference type="Gene3D" id="1.10.10.10">
    <property type="entry name" value="Winged helix-like DNA-binding domain superfamily/Winged helix DNA-binding domain"/>
    <property type="match status" value="1"/>
</dbReference>
<evidence type="ECO:0000256" key="1">
    <source>
        <dbReference type="ARBA" id="ARBA00010641"/>
    </source>
</evidence>
<evidence type="ECO:0000259" key="6">
    <source>
        <dbReference type="Pfam" id="PF08281"/>
    </source>
</evidence>
<organism evidence="9 13">
    <name type="scientific">Butyricimonas virosa</name>
    <dbReference type="NCBI Taxonomy" id="544645"/>
    <lineage>
        <taxon>Bacteria</taxon>
        <taxon>Pseudomonadati</taxon>
        <taxon>Bacteroidota</taxon>
        <taxon>Bacteroidia</taxon>
        <taxon>Bacteroidales</taxon>
        <taxon>Odoribacteraceae</taxon>
        <taxon>Butyricimonas</taxon>
    </lineage>
</organism>
<dbReference type="InterPro" id="IPR013325">
    <property type="entry name" value="RNA_pol_sigma_r2"/>
</dbReference>
<dbReference type="OrthoDB" id="9782991at2"/>
<evidence type="ECO:0000313" key="14">
    <source>
        <dbReference type="Proteomes" id="UP000654720"/>
    </source>
</evidence>
<evidence type="ECO:0000313" key="13">
    <source>
        <dbReference type="Proteomes" id="UP000286063"/>
    </source>
</evidence>
<dbReference type="EMBL" id="QRZA01000024">
    <property type="protein sequence ID" value="RGV32093.1"/>
    <property type="molecule type" value="Genomic_DNA"/>
</dbReference>
<dbReference type="AlphaFoldDB" id="A0A413IM44"/>
<name>A0A413IM44_9BACT</name>
<dbReference type="GeneID" id="93097968"/>
<keyword evidence="4" id="KW-0804">Transcription</keyword>
<keyword evidence="2" id="KW-0805">Transcription regulation</keyword>
<dbReference type="GO" id="GO:0016987">
    <property type="term" value="F:sigma factor activity"/>
    <property type="evidence" value="ECO:0007669"/>
    <property type="project" value="UniProtKB-KW"/>
</dbReference>
<dbReference type="Gene3D" id="1.10.1740.10">
    <property type="match status" value="1"/>
</dbReference>
<comment type="similarity">
    <text evidence="1">Belongs to the sigma-70 factor family. ECF subfamily.</text>
</comment>
<dbReference type="InterPro" id="IPR014284">
    <property type="entry name" value="RNA_pol_sigma-70_dom"/>
</dbReference>